<evidence type="ECO:0000313" key="2">
    <source>
        <dbReference type="EMBL" id="KAJ8400074.1"/>
    </source>
</evidence>
<organism evidence="2 3">
    <name type="scientific">Aldrovandia affinis</name>
    <dbReference type="NCBI Taxonomy" id="143900"/>
    <lineage>
        <taxon>Eukaryota</taxon>
        <taxon>Metazoa</taxon>
        <taxon>Chordata</taxon>
        <taxon>Craniata</taxon>
        <taxon>Vertebrata</taxon>
        <taxon>Euteleostomi</taxon>
        <taxon>Actinopterygii</taxon>
        <taxon>Neopterygii</taxon>
        <taxon>Teleostei</taxon>
        <taxon>Notacanthiformes</taxon>
        <taxon>Halosauridae</taxon>
        <taxon>Aldrovandia</taxon>
    </lineage>
</organism>
<proteinExistence type="predicted"/>
<feature type="region of interest" description="Disordered" evidence="1">
    <location>
        <begin position="54"/>
        <end position="73"/>
    </location>
</feature>
<evidence type="ECO:0000256" key="1">
    <source>
        <dbReference type="SAM" id="MobiDB-lite"/>
    </source>
</evidence>
<dbReference type="AlphaFoldDB" id="A0AAD7SCK9"/>
<protein>
    <submittedName>
        <fullName evidence="2">Uncharacterized protein</fullName>
    </submittedName>
</protein>
<evidence type="ECO:0000313" key="3">
    <source>
        <dbReference type="Proteomes" id="UP001221898"/>
    </source>
</evidence>
<feature type="region of interest" description="Disordered" evidence="1">
    <location>
        <begin position="1"/>
        <end position="26"/>
    </location>
</feature>
<keyword evidence="3" id="KW-1185">Reference proteome</keyword>
<dbReference type="Proteomes" id="UP001221898">
    <property type="component" value="Unassembled WGS sequence"/>
</dbReference>
<dbReference type="EMBL" id="JAINUG010000079">
    <property type="protein sequence ID" value="KAJ8400074.1"/>
    <property type="molecule type" value="Genomic_DNA"/>
</dbReference>
<reference evidence="2" key="1">
    <citation type="journal article" date="2023" name="Science">
        <title>Genome structures resolve the early diversification of teleost fishes.</title>
        <authorList>
            <person name="Parey E."/>
            <person name="Louis A."/>
            <person name="Montfort J."/>
            <person name="Bouchez O."/>
            <person name="Roques C."/>
            <person name="Iampietro C."/>
            <person name="Lluch J."/>
            <person name="Castinel A."/>
            <person name="Donnadieu C."/>
            <person name="Desvignes T."/>
            <person name="Floi Bucao C."/>
            <person name="Jouanno E."/>
            <person name="Wen M."/>
            <person name="Mejri S."/>
            <person name="Dirks R."/>
            <person name="Jansen H."/>
            <person name="Henkel C."/>
            <person name="Chen W.J."/>
            <person name="Zahm M."/>
            <person name="Cabau C."/>
            <person name="Klopp C."/>
            <person name="Thompson A.W."/>
            <person name="Robinson-Rechavi M."/>
            <person name="Braasch I."/>
            <person name="Lecointre G."/>
            <person name="Bobe J."/>
            <person name="Postlethwait J.H."/>
            <person name="Berthelot C."/>
            <person name="Roest Crollius H."/>
            <person name="Guiguen Y."/>
        </authorList>
    </citation>
    <scope>NUCLEOTIDE SEQUENCE</scope>
    <source>
        <strain evidence="2">NC1722</strain>
    </source>
</reference>
<feature type="compositionally biased region" description="Polar residues" evidence="1">
    <location>
        <begin position="16"/>
        <end position="26"/>
    </location>
</feature>
<gene>
    <name evidence="2" type="ORF">AAFF_G00401130</name>
</gene>
<accession>A0AAD7SCK9</accession>
<comment type="caution">
    <text evidence="2">The sequence shown here is derived from an EMBL/GenBank/DDBJ whole genome shotgun (WGS) entry which is preliminary data.</text>
</comment>
<sequence length="87" mass="9419">MAEQHTRGAGGRLNRRSPSGPSSLSCPMQRCAVQPSCGLCVDLPPWRLFIAPPHPTPPNPIPPHLDKAAPPPPMCRSQLFQSMKIAM</sequence>
<name>A0AAD7SCK9_9TELE</name>